<dbReference type="Gene3D" id="3.10.450.50">
    <property type="match status" value="2"/>
</dbReference>
<dbReference type="InterPro" id="IPR009959">
    <property type="entry name" value="Cyclase_SnoaL-like"/>
</dbReference>
<comment type="caution">
    <text evidence="1">The sequence shown here is derived from an EMBL/GenBank/DDBJ whole genome shotgun (WGS) entry which is preliminary data.</text>
</comment>
<accession>A0A2I9D7E0</accession>
<organism evidence="1 2">
    <name type="scientific">Deinococcus aerius</name>
    <dbReference type="NCBI Taxonomy" id="200253"/>
    <lineage>
        <taxon>Bacteria</taxon>
        <taxon>Thermotogati</taxon>
        <taxon>Deinococcota</taxon>
        <taxon>Deinococci</taxon>
        <taxon>Deinococcales</taxon>
        <taxon>Deinococcaceae</taxon>
        <taxon>Deinococcus</taxon>
    </lineage>
</organism>
<gene>
    <name evidence="1" type="ORF">DAERI_100039</name>
</gene>
<dbReference type="RefSeq" id="WP_103130040.1">
    <property type="nucleotide sequence ID" value="NZ_BFAG01000010.1"/>
</dbReference>
<dbReference type="Pfam" id="PF07366">
    <property type="entry name" value="SnoaL"/>
    <property type="match status" value="1"/>
</dbReference>
<dbReference type="AlphaFoldDB" id="A0A2I9D7E0"/>
<dbReference type="PANTHER" id="PTHR38436:SF1">
    <property type="entry name" value="ESTER CYCLASE"/>
    <property type="match status" value="1"/>
</dbReference>
<evidence type="ECO:0008006" key="3">
    <source>
        <dbReference type="Google" id="ProtNLM"/>
    </source>
</evidence>
<proteinExistence type="predicted"/>
<dbReference type="EMBL" id="BFAG01000010">
    <property type="protein sequence ID" value="GBF06676.1"/>
    <property type="molecule type" value="Genomic_DNA"/>
</dbReference>
<keyword evidence="2" id="KW-1185">Reference proteome</keyword>
<evidence type="ECO:0000313" key="2">
    <source>
        <dbReference type="Proteomes" id="UP000236569"/>
    </source>
</evidence>
<dbReference type="OrthoDB" id="129343at2"/>
<sequence length="359" mass="40859">MEDRVQAPLPVFDFADHPDISDFEQAADTGRRQPLAGFDPDYTDIVDYIVRCTHKIWEEKGVGLIYTHYGHNATVHYSSGVMYGREGMVVNTLQRQAAYADRRAYADDVIWSGNERDGFYTSHRVMSLGTNTGYTEFGPPTGRKIQRWGFADCFSVRNRIVEEWLMSDAITELRQMGYDPLALARASVLPWRPHTHGEVDRLPTGQQAPEFVTVPNADEDPQGFIRAILQNLWNARLVNMVRAHYSPGHVAFVPDSRKLYGYGDYENFVITLMACFPDLAMTIDHQCHLGDEQRGYRVATRFTLQGTHEGYGPYGAPTGRRIFLIGGSHHIIRGGRVVQEWTLFDEFALLRQLYARMEG</sequence>
<reference evidence="2" key="1">
    <citation type="submission" date="2018-01" db="EMBL/GenBank/DDBJ databases">
        <title>Draft Genome Sequence of the Radioresistant Bacterium Deinococcus aerius TR0125, Isolated from the Higher Atmosphere above Japan.</title>
        <authorList>
            <person name="Satoh K."/>
            <person name="Arai H."/>
            <person name="Sanzen T."/>
            <person name="Kawaguchi Y."/>
            <person name="Hayashi H."/>
            <person name="Yokobori S."/>
            <person name="Yamagishi A."/>
            <person name="Oono Y."/>
            <person name="Narumi I."/>
        </authorList>
    </citation>
    <scope>NUCLEOTIDE SEQUENCE [LARGE SCALE GENOMIC DNA]</scope>
    <source>
        <strain evidence="2">TR0125</strain>
    </source>
</reference>
<dbReference type="PANTHER" id="PTHR38436">
    <property type="entry name" value="POLYKETIDE CYCLASE SNOAL-LIKE DOMAIN"/>
    <property type="match status" value="1"/>
</dbReference>
<dbReference type="GO" id="GO:0030638">
    <property type="term" value="P:polyketide metabolic process"/>
    <property type="evidence" value="ECO:0007669"/>
    <property type="project" value="InterPro"/>
</dbReference>
<evidence type="ECO:0000313" key="1">
    <source>
        <dbReference type="EMBL" id="GBF06676.1"/>
    </source>
</evidence>
<name>A0A2I9D7E0_9DEIO</name>
<dbReference type="SUPFAM" id="SSF54427">
    <property type="entry name" value="NTF2-like"/>
    <property type="match status" value="2"/>
</dbReference>
<dbReference type="Proteomes" id="UP000236569">
    <property type="component" value="Unassembled WGS sequence"/>
</dbReference>
<dbReference type="InterPro" id="IPR032710">
    <property type="entry name" value="NTF2-like_dom_sf"/>
</dbReference>
<protein>
    <recommendedName>
        <fullName evidence="3">Ester cyclase</fullName>
    </recommendedName>
</protein>